<proteinExistence type="predicted"/>
<feature type="compositionally biased region" description="Basic and acidic residues" evidence="1">
    <location>
        <begin position="79"/>
        <end position="95"/>
    </location>
</feature>
<evidence type="ECO:0000256" key="1">
    <source>
        <dbReference type="SAM" id="MobiDB-lite"/>
    </source>
</evidence>
<accession>A0ABD0YPY9</accession>
<dbReference type="EMBL" id="JBFDAA010000004">
    <property type="protein sequence ID" value="KAL1138054.1"/>
    <property type="molecule type" value="Genomic_DNA"/>
</dbReference>
<name>A0ABD0YPY9_9HEMI</name>
<keyword evidence="3" id="KW-1185">Reference proteome</keyword>
<evidence type="ECO:0000313" key="2">
    <source>
        <dbReference type="EMBL" id="KAL1138054.1"/>
    </source>
</evidence>
<dbReference type="AlphaFoldDB" id="A0ABD0YPY9"/>
<evidence type="ECO:0000313" key="3">
    <source>
        <dbReference type="Proteomes" id="UP001558652"/>
    </source>
</evidence>
<organism evidence="2 3">
    <name type="scientific">Ranatra chinensis</name>
    <dbReference type="NCBI Taxonomy" id="642074"/>
    <lineage>
        <taxon>Eukaryota</taxon>
        <taxon>Metazoa</taxon>
        <taxon>Ecdysozoa</taxon>
        <taxon>Arthropoda</taxon>
        <taxon>Hexapoda</taxon>
        <taxon>Insecta</taxon>
        <taxon>Pterygota</taxon>
        <taxon>Neoptera</taxon>
        <taxon>Paraneoptera</taxon>
        <taxon>Hemiptera</taxon>
        <taxon>Heteroptera</taxon>
        <taxon>Panheteroptera</taxon>
        <taxon>Nepomorpha</taxon>
        <taxon>Nepidae</taxon>
        <taxon>Ranatrinae</taxon>
        <taxon>Ranatra</taxon>
    </lineage>
</organism>
<comment type="caution">
    <text evidence="2">The sequence shown here is derived from an EMBL/GenBank/DDBJ whole genome shotgun (WGS) entry which is preliminary data.</text>
</comment>
<protein>
    <submittedName>
        <fullName evidence="2">Uncharacterized protein</fullName>
    </submittedName>
</protein>
<reference evidence="2 3" key="1">
    <citation type="submission" date="2024-07" db="EMBL/GenBank/DDBJ databases">
        <title>Chromosome-level genome assembly of the water stick insect Ranatra chinensis (Heteroptera: Nepidae).</title>
        <authorList>
            <person name="Liu X."/>
        </authorList>
    </citation>
    <scope>NUCLEOTIDE SEQUENCE [LARGE SCALE GENOMIC DNA]</scope>
    <source>
        <strain evidence="2">Cailab_2021Rc</strain>
        <tissue evidence="2">Muscle</tissue>
    </source>
</reference>
<sequence length="170" mass="19661">MNLPVGKLHVLKMMNSESEPTIPRVRKLSKYMPLPSIKGIKTPPKPARPKLLREKTYKVLEPVYVRGPSDMIEMAPAERVSRKKAELPHIRERQRPSQVSQKPSERPKSSRMSKTNELSIPRRNKAFNQVNNKNDDLRTINQQIINRGFKFNPSVVRNNGPARTVFWFPV</sequence>
<dbReference type="Proteomes" id="UP001558652">
    <property type="component" value="Unassembled WGS sequence"/>
</dbReference>
<gene>
    <name evidence="2" type="ORF">AAG570_009749</name>
</gene>
<feature type="region of interest" description="Disordered" evidence="1">
    <location>
        <begin position="78"/>
        <end position="123"/>
    </location>
</feature>